<dbReference type="Pfam" id="PF01261">
    <property type="entry name" value="AP_endonuc_2"/>
    <property type="match status" value="1"/>
</dbReference>
<dbReference type="PANTHER" id="PTHR43489:SF3">
    <property type="entry name" value="XYLOSE ISOMERASE DOMAIN PROTEIN TIM BARREL"/>
    <property type="match status" value="1"/>
</dbReference>
<sequence>MGINQSINFGCFHRGGVSPEDVILAAARIGYKSVEMLDRKYWDIVKDNGLEIAIIIGHSSLPDGLNKRENHARIEDELLANIDLAEEYQIPALITFSGNREGKSDEEGRDNTAEGHLRVAKAAEVKGVTLCMELLNSKVDHQDYQCDYTPWGVEVCDLVNSSHVKLLYDIYHMQIMEGDMIRTIRDNVGHIGHFHTAGNPGRNDLDEDQEIHYPAVMRAILETGYTAYVGHEFIPKGHSIAAMKAAFAVCDV</sequence>
<proteinExistence type="predicted"/>
<organism evidence="3">
    <name type="scientific">marine metagenome</name>
    <dbReference type="NCBI Taxonomy" id="408172"/>
    <lineage>
        <taxon>unclassified sequences</taxon>
        <taxon>metagenomes</taxon>
        <taxon>ecological metagenomes</taxon>
    </lineage>
</organism>
<evidence type="ECO:0000256" key="1">
    <source>
        <dbReference type="ARBA" id="ARBA00023235"/>
    </source>
</evidence>
<dbReference type="InterPro" id="IPR026040">
    <property type="entry name" value="HyI-like"/>
</dbReference>
<protein>
    <recommendedName>
        <fullName evidence="2">Xylose isomerase-like TIM barrel domain-containing protein</fullName>
    </recommendedName>
</protein>
<dbReference type="InterPro" id="IPR036237">
    <property type="entry name" value="Xyl_isomerase-like_sf"/>
</dbReference>
<name>A0A382EWP8_9ZZZZ</name>
<reference evidence="3" key="1">
    <citation type="submission" date="2018-05" db="EMBL/GenBank/DDBJ databases">
        <authorList>
            <person name="Lanie J.A."/>
            <person name="Ng W.-L."/>
            <person name="Kazmierczak K.M."/>
            <person name="Andrzejewski T.M."/>
            <person name="Davidsen T.M."/>
            <person name="Wayne K.J."/>
            <person name="Tettelin H."/>
            <person name="Glass J.I."/>
            <person name="Rusch D."/>
            <person name="Podicherti R."/>
            <person name="Tsui H.-C.T."/>
            <person name="Winkler M.E."/>
        </authorList>
    </citation>
    <scope>NUCLEOTIDE SEQUENCE</scope>
</reference>
<accession>A0A382EWP8</accession>
<gene>
    <name evidence="3" type="ORF">METZ01_LOCUS207217</name>
</gene>
<dbReference type="GO" id="GO:0016853">
    <property type="term" value="F:isomerase activity"/>
    <property type="evidence" value="ECO:0007669"/>
    <property type="project" value="UniProtKB-KW"/>
</dbReference>
<dbReference type="PANTHER" id="PTHR43489">
    <property type="entry name" value="ISOMERASE"/>
    <property type="match status" value="1"/>
</dbReference>
<evidence type="ECO:0000313" key="3">
    <source>
        <dbReference type="EMBL" id="SVB54363.1"/>
    </source>
</evidence>
<dbReference type="EMBL" id="UINC01046399">
    <property type="protein sequence ID" value="SVB54363.1"/>
    <property type="molecule type" value="Genomic_DNA"/>
</dbReference>
<dbReference type="InterPro" id="IPR013022">
    <property type="entry name" value="Xyl_isomerase-like_TIM-brl"/>
</dbReference>
<keyword evidence="1" id="KW-0413">Isomerase</keyword>
<dbReference type="Gene3D" id="3.20.20.150">
    <property type="entry name" value="Divalent-metal-dependent TIM barrel enzymes"/>
    <property type="match status" value="1"/>
</dbReference>
<dbReference type="AlphaFoldDB" id="A0A382EWP8"/>
<dbReference type="PIRSF" id="PIRSF006241">
    <property type="entry name" value="HyI"/>
    <property type="match status" value="1"/>
</dbReference>
<feature type="domain" description="Xylose isomerase-like TIM barrel" evidence="2">
    <location>
        <begin position="25"/>
        <end position="235"/>
    </location>
</feature>
<evidence type="ECO:0000259" key="2">
    <source>
        <dbReference type="Pfam" id="PF01261"/>
    </source>
</evidence>
<dbReference type="SUPFAM" id="SSF51658">
    <property type="entry name" value="Xylose isomerase-like"/>
    <property type="match status" value="1"/>
</dbReference>
<dbReference type="InterPro" id="IPR050417">
    <property type="entry name" value="Sugar_Epim/Isomerase"/>
</dbReference>